<keyword evidence="2" id="KW-1185">Reference proteome</keyword>
<evidence type="ECO:0000313" key="2">
    <source>
        <dbReference type="Proteomes" id="UP001177021"/>
    </source>
</evidence>
<protein>
    <submittedName>
        <fullName evidence="1">Uncharacterized protein</fullName>
    </submittedName>
</protein>
<organism evidence="1 2">
    <name type="scientific">Trifolium pratense</name>
    <name type="common">Red clover</name>
    <dbReference type="NCBI Taxonomy" id="57577"/>
    <lineage>
        <taxon>Eukaryota</taxon>
        <taxon>Viridiplantae</taxon>
        <taxon>Streptophyta</taxon>
        <taxon>Embryophyta</taxon>
        <taxon>Tracheophyta</taxon>
        <taxon>Spermatophyta</taxon>
        <taxon>Magnoliopsida</taxon>
        <taxon>eudicotyledons</taxon>
        <taxon>Gunneridae</taxon>
        <taxon>Pentapetalae</taxon>
        <taxon>rosids</taxon>
        <taxon>fabids</taxon>
        <taxon>Fabales</taxon>
        <taxon>Fabaceae</taxon>
        <taxon>Papilionoideae</taxon>
        <taxon>50 kb inversion clade</taxon>
        <taxon>NPAAA clade</taxon>
        <taxon>Hologalegina</taxon>
        <taxon>IRL clade</taxon>
        <taxon>Trifolieae</taxon>
        <taxon>Trifolium</taxon>
    </lineage>
</organism>
<name>A0ACB0LNX0_TRIPR</name>
<gene>
    <name evidence="1" type="ORF">MILVUS5_LOCUS34204</name>
</gene>
<accession>A0ACB0LNX0</accession>
<evidence type="ECO:0000313" key="1">
    <source>
        <dbReference type="EMBL" id="CAJ2670122.1"/>
    </source>
</evidence>
<sequence>MCHKIGIWIYLWIDDNNLVEFFGKIFIAGVSFVAALSFLLYGGRLFYMLKHFPMESKGRRKKLHEFTSIIHFGLEKECALGRTWLKQ</sequence>
<comment type="caution">
    <text evidence="1">The sequence shown here is derived from an EMBL/GenBank/DDBJ whole genome shotgun (WGS) entry which is preliminary data.</text>
</comment>
<dbReference type="EMBL" id="CASHSV030000615">
    <property type="protein sequence ID" value="CAJ2670122.1"/>
    <property type="molecule type" value="Genomic_DNA"/>
</dbReference>
<proteinExistence type="predicted"/>
<dbReference type="Proteomes" id="UP001177021">
    <property type="component" value="Unassembled WGS sequence"/>
</dbReference>
<reference evidence="1" key="1">
    <citation type="submission" date="2023-10" db="EMBL/GenBank/DDBJ databases">
        <authorList>
            <person name="Rodriguez Cubillos JULIANA M."/>
            <person name="De Vega J."/>
        </authorList>
    </citation>
    <scope>NUCLEOTIDE SEQUENCE</scope>
</reference>